<reference evidence="1 2" key="1">
    <citation type="journal article" date="2011" name="PLoS Genet.">
        <title>Genome sequencing and comparative transcriptomics of the model entomopathogenic fungi Metarhizium anisopliae and M. acridum.</title>
        <authorList>
            <person name="Gao Q."/>
            <person name="Jin K."/>
            <person name="Ying S.H."/>
            <person name="Zhang Y."/>
            <person name="Xiao G."/>
            <person name="Shang Y."/>
            <person name="Duan Z."/>
            <person name="Hu X."/>
            <person name="Xie X.Q."/>
            <person name="Zhou G."/>
            <person name="Peng G."/>
            <person name="Luo Z."/>
            <person name="Huang W."/>
            <person name="Wang B."/>
            <person name="Fang W."/>
            <person name="Wang S."/>
            <person name="Zhong Y."/>
            <person name="Ma L.J."/>
            <person name="St Leger R.J."/>
            <person name="Zhao G.P."/>
            <person name="Pei Y."/>
            <person name="Feng M.G."/>
            <person name="Xia Y."/>
            <person name="Wang C."/>
        </authorList>
    </citation>
    <scope>NUCLEOTIDE SEQUENCE [LARGE SCALE GENOMIC DNA]</scope>
    <source>
        <strain evidence="1 2">CQMa 102</strain>
    </source>
</reference>
<evidence type="ECO:0000313" key="2">
    <source>
        <dbReference type="Proteomes" id="UP000002499"/>
    </source>
</evidence>
<dbReference type="KEGG" id="maw:19247187"/>
<dbReference type="EMBL" id="GL698485">
    <property type="protein sequence ID" value="EFY90990.1"/>
    <property type="molecule type" value="Genomic_DNA"/>
</dbReference>
<keyword evidence="1" id="KW-0238">DNA-binding</keyword>
<gene>
    <name evidence="1" type="ORF">MAC_02876</name>
</gene>
<keyword evidence="2" id="KW-1185">Reference proteome</keyword>
<dbReference type="Gene3D" id="3.30.559.30">
    <property type="entry name" value="Nonribosomal peptide synthetase, condensation domain"/>
    <property type="match status" value="1"/>
</dbReference>
<dbReference type="HOGENOM" id="CLU_029138_1_1_1"/>
<dbReference type="InParanoid" id="E9DZ28"/>
<dbReference type="OMA" id="EETFIVH"/>
<organism evidence="2">
    <name type="scientific">Metarhizium acridum (strain CQMa 102)</name>
    <dbReference type="NCBI Taxonomy" id="655827"/>
    <lineage>
        <taxon>Eukaryota</taxon>
        <taxon>Fungi</taxon>
        <taxon>Dikarya</taxon>
        <taxon>Ascomycota</taxon>
        <taxon>Pezizomycotina</taxon>
        <taxon>Sordariomycetes</taxon>
        <taxon>Hypocreomycetidae</taxon>
        <taxon>Hypocreales</taxon>
        <taxon>Clavicipitaceae</taxon>
        <taxon>Metarhizium</taxon>
    </lineage>
</organism>
<dbReference type="GeneID" id="19247187"/>
<sequence>MGSMETFYLSLATPEGEPVHWMIGFGVSVAYRGKGFVDVVEALKQAWKDIRHDFFSIPATVDPVNQRLVVGPDDDASVEWWLQSSFEVHDGITADQLFSNFKSQFSITLHFLPDTNELVIQAMHALLDGRGMLYLFDALFKSLSKQPKDEQTNGSTCTSSPNLTRPLDEWIKFSQSPSQQNIEDARDLFKRFVQDKPVRLPGVDFGRTPGRPVHRELSLSEKDSHRIVDACKIKGLTVTTAWHAALAIAVQKIQKEKGETGTTYTQFTTIDLRRWFPEPFRANQHFIGSLQTALPFAVDLGKESNFDKISQCLQKDYKKPFTFAHGDVSCLVPGMAMYKQMLAAGQVTPSSTPYLSSMGVVDDFISPRYGDWELTKYG</sequence>
<name>E9DZ28_METAQ</name>
<dbReference type="SUPFAM" id="SSF52777">
    <property type="entry name" value="CoA-dependent acyltransferases"/>
    <property type="match status" value="1"/>
</dbReference>
<dbReference type="GO" id="GO:0003677">
    <property type="term" value="F:DNA binding"/>
    <property type="evidence" value="ECO:0007669"/>
    <property type="project" value="UniProtKB-KW"/>
</dbReference>
<dbReference type="Proteomes" id="UP000002499">
    <property type="component" value="Unassembled WGS sequence"/>
</dbReference>
<proteinExistence type="predicted"/>
<dbReference type="PANTHER" id="PTHR42034:SF1">
    <property type="entry name" value="CONDENSATION DOMAIN-CONTAINING PROTEIN"/>
    <property type="match status" value="1"/>
</dbReference>
<dbReference type="InterPro" id="IPR023213">
    <property type="entry name" value="CAT-like_dom_sf"/>
</dbReference>
<dbReference type="AlphaFoldDB" id="E9DZ28"/>
<accession>E9DZ28</accession>
<dbReference type="eggNOG" id="ENOG502SPV4">
    <property type="taxonomic scope" value="Eukaryota"/>
</dbReference>
<dbReference type="Gene3D" id="3.30.559.10">
    <property type="entry name" value="Chloramphenicol acetyltransferase-like domain"/>
    <property type="match status" value="1"/>
</dbReference>
<dbReference type="OrthoDB" id="10000533at2759"/>
<dbReference type="PANTHER" id="PTHR42034">
    <property type="entry name" value="CHROMOSOME 7, WHOLE GENOME SHOTGUN SEQUENCE-RELATED"/>
    <property type="match status" value="1"/>
</dbReference>
<evidence type="ECO:0000313" key="1">
    <source>
        <dbReference type="EMBL" id="EFY90990.1"/>
    </source>
</evidence>
<protein>
    <submittedName>
        <fullName evidence="1">Putative Myb DNA-binding domain containing protein</fullName>
    </submittedName>
</protein>